<keyword evidence="3" id="KW-1133">Transmembrane helix</keyword>
<keyword evidence="8" id="KW-1185">Reference proteome</keyword>
<dbReference type="PATRIC" id="fig|1354303.4.peg.1140"/>
<dbReference type="eggNOG" id="COG3339">
    <property type="taxonomic scope" value="Bacteria"/>
</dbReference>
<evidence type="ECO:0000256" key="4">
    <source>
        <dbReference type="ARBA" id="ARBA00023136"/>
    </source>
</evidence>
<keyword evidence="4" id="KW-0472">Membrane</keyword>
<dbReference type="OrthoDB" id="9804184at2"/>
<comment type="caution">
    <text evidence="7">The sequence shown here is derived from an EMBL/GenBank/DDBJ whole genome shotgun (WGS) entry which is preliminary data.</text>
</comment>
<dbReference type="EMBL" id="AUSW01000017">
    <property type="protein sequence ID" value="ERL55914.1"/>
    <property type="molecule type" value="Genomic_DNA"/>
</dbReference>
<evidence type="ECO:0000256" key="1">
    <source>
        <dbReference type="ARBA" id="ARBA00004127"/>
    </source>
</evidence>
<name>U4TAZ6_9GAMM</name>
<sequence>MFNKKTGKKDALDSNLKYLIGKEGKLKEKLEDNSYLEPFSDDLMLFMNLIKDYYKGDYRKVPFKTISAGVVGAIYTLNPIDLIPDSIPFIGYIDDALVLKFCLRQARKDLQKYKAWKQEQSDAQSKLEAKENTDKISNEQTNTDKKESDQKDSDKNSTDLKKAS</sequence>
<dbReference type="GO" id="GO:0012505">
    <property type="term" value="C:endomembrane system"/>
    <property type="evidence" value="ECO:0007669"/>
    <property type="project" value="UniProtKB-SubCell"/>
</dbReference>
<evidence type="ECO:0000313" key="7">
    <source>
        <dbReference type="EMBL" id="ERL55914.1"/>
    </source>
</evidence>
<reference evidence="7 8" key="1">
    <citation type="journal article" date="2013" name="Genome Announc.">
        <title>Draft Genome Sequence of Psychrobacter aquaticus Strain CMS 56T, Isolated from a Cyanobacterial Mat Sample Collected from Water Bodies in the McMurdo Dry Valley Region of Antarctica.</title>
        <authorList>
            <person name="Reddy G.S."/>
            <person name="Ara S."/>
            <person name="Singh A."/>
            <person name="Kumar Pinnaka A."/>
            <person name="Shivaji S."/>
        </authorList>
    </citation>
    <scope>NUCLEOTIDE SEQUENCE [LARGE SCALE GENOMIC DNA]</scope>
    <source>
        <strain evidence="7 8">CMS 56</strain>
    </source>
</reference>
<comment type="subcellular location">
    <subcellularLocation>
        <location evidence="1">Endomembrane system</location>
        <topology evidence="1">Multi-pass membrane protein</topology>
    </subcellularLocation>
</comment>
<gene>
    <name evidence="7" type="ORF">M917_1158</name>
</gene>
<feature type="domain" description="DUF1232" evidence="6">
    <location>
        <begin position="72"/>
        <end position="99"/>
    </location>
</feature>
<evidence type="ECO:0000256" key="3">
    <source>
        <dbReference type="ARBA" id="ARBA00022989"/>
    </source>
</evidence>
<evidence type="ECO:0000259" key="6">
    <source>
        <dbReference type="Pfam" id="PF06803"/>
    </source>
</evidence>
<accession>U4TAZ6</accession>
<evidence type="ECO:0000313" key="8">
    <source>
        <dbReference type="Proteomes" id="UP000016761"/>
    </source>
</evidence>
<organism evidence="7 8">
    <name type="scientific">Psychrobacter aquaticus CMS 56</name>
    <dbReference type="NCBI Taxonomy" id="1354303"/>
    <lineage>
        <taxon>Bacteria</taxon>
        <taxon>Pseudomonadati</taxon>
        <taxon>Pseudomonadota</taxon>
        <taxon>Gammaproteobacteria</taxon>
        <taxon>Moraxellales</taxon>
        <taxon>Moraxellaceae</taxon>
        <taxon>Psychrobacter</taxon>
    </lineage>
</organism>
<protein>
    <submittedName>
        <fullName evidence="7">DUF1232 domain-containing protein</fullName>
    </submittedName>
</protein>
<feature type="region of interest" description="Disordered" evidence="5">
    <location>
        <begin position="121"/>
        <end position="164"/>
    </location>
</feature>
<evidence type="ECO:0000256" key="2">
    <source>
        <dbReference type="ARBA" id="ARBA00022692"/>
    </source>
</evidence>
<dbReference type="Pfam" id="PF06803">
    <property type="entry name" value="DUF1232"/>
    <property type="match status" value="1"/>
</dbReference>
<dbReference type="InterPro" id="IPR010652">
    <property type="entry name" value="DUF1232"/>
</dbReference>
<proteinExistence type="predicted"/>
<dbReference type="AlphaFoldDB" id="U4TAZ6"/>
<keyword evidence="2" id="KW-0812">Transmembrane</keyword>
<dbReference type="Proteomes" id="UP000016761">
    <property type="component" value="Unassembled WGS sequence"/>
</dbReference>
<evidence type="ECO:0000256" key="5">
    <source>
        <dbReference type="SAM" id="MobiDB-lite"/>
    </source>
</evidence>
<dbReference type="RefSeq" id="WP_021813804.1">
    <property type="nucleotide sequence ID" value="NZ_AUSW01000017.1"/>
</dbReference>